<evidence type="ECO:0000313" key="2">
    <source>
        <dbReference type="Proteomes" id="UP000027987"/>
    </source>
</evidence>
<dbReference type="HOGENOM" id="CLU_1945347_0_0_6"/>
<name>A0A075K0Z7_9GAMM</name>
<dbReference type="PATRIC" id="fig|1217721.7.peg.194"/>
<keyword evidence="2" id="KW-1185">Reference proteome</keyword>
<protein>
    <submittedName>
        <fullName evidence="1">Uncharacterized protein</fullName>
    </submittedName>
</protein>
<dbReference type="Proteomes" id="UP000027987">
    <property type="component" value="Chromosome"/>
</dbReference>
<proteinExistence type="predicted"/>
<dbReference type="OrthoDB" id="5959362at2"/>
<dbReference type="KEGG" id="dja:HY57_00925"/>
<organism evidence="1 2">
    <name type="scientific">Dyella japonica A8</name>
    <dbReference type="NCBI Taxonomy" id="1217721"/>
    <lineage>
        <taxon>Bacteria</taxon>
        <taxon>Pseudomonadati</taxon>
        <taxon>Pseudomonadota</taxon>
        <taxon>Gammaproteobacteria</taxon>
        <taxon>Lysobacterales</taxon>
        <taxon>Rhodanobacteraceae</taxon>
        <taxon>Dyella</taxon>
    </lineage>
</organism>
<sequence>MTAHKPHVKGNRVDWSDPRLQALLRRSENWKLDNRGSYAPKDVQIHLGWGANSARPAILVWERDQVMMLETRFAIPLGEHVRVDEPLGETMRTVWGIVAEGREGFRAEDRENGVHLHWLHLR</sequence>
<dbReference type="RefSeq" id="WP_019466489.1">
    <property type="nucleotide sequence ID" value="NZ_ALOY01000174.1"/>
</dbReference>
<evidence type="ECO:0000313" key="1">
    <source>
        <dbReference type="EMBL" id="AIF45928.1"/>
    </source>
</evidence>
<gene>
    <name evidence="1" type="ORF">HY57_00925</name>
</gene>
<reference evidence="1 2" key="1">
    <citation type="submission" date="2014-07" db="EMBL/GenBank/DDBJ databases">
        <title>Complete Genome Sequence of Dyella japonica Strain A8 Isolated from Malaysian Tropical Soil.</title>
        <authorList>
            <person name="Hui R.K.H."/>
            <person name="Chen J.-W."/>
            <person name="Chan K.-G."/>
            <person name="Leung F.C.C."/>
        </authorList>
    </citation>
    <scope>NUCLEOTIDE SEQUENCE [LARGE SCALE GENOMIC DNA]</scope>
    <source>
        <strain evidence="1 2">A8</strain>
    </source>
</reference>
<dbReference type="EMBL" id="CP008884">
    <property type="protein sequence ID" value="AIF45928.1"/>
    <property type="molecule type" value="Genomic_DNA"/>
</dbReference>
<accession>A0A075K0Z7</accession>
<dbReference type="AlphaFoldDB" id="A0A075K0Z7"/>